<evidence type="ECO:0000256" key="1">
    <source>
        <dbReference type="ARBA" id="ARBA00007074"/>
    </source>
</evidence>
<gene>
    <name evidence="6" type="ORF">KO481_07435</name>
</gene>
<keyword evidence="7" id="KW-1185">Reference proteome</keyword>
<dbReference type="PANTHER" id="PTHR47359">
    <property type="entry name" value="PEPTIDOGLYCAN DL-ENDOPEPTIDASE CWLO"/>
    <property type="match status" value="1"/>
</dbReference>
<reference evidence="6 7" key="1">
    <citation type="submission" date="2021-06" db="EMBL/GenBank/DDBJ databases">
        <title>Actinomycetes sequencing.</title>
        <authorList>
            <person name="Shan Q."/>
        </authorList>
    </citation>
    <scope>NUCLEOTIDE SEQUENCE [LARGE SCALE GENOMIC DNA]</scope>
    <source>
        <strain evidence="6 7">NEAU-G5</strain>
    </source>
</reference>
<dbReference type="PANTHER" id="PTHR47359:SF3">
    <property type="entry name" value="NLP_P60 DOMAIN-CONTAINING PROTEIN-RELATED"/>
    <property type="match status" value="1"/>
</dbReference>
<evidence type="ECO:0000313" key="6">
    <source>
        <dbReference type="EMBL" id="MBU3061353.1"/>
    </source>
</evidence>
<dbReference type="Pfam" id="PF00877">
    <property type="entry name" value="NLPC_P60"/>
    <property type="match status" value="1"/>
</dbReference>
<name>A0ABS6ATK7_9NOCA</name>
<dbReference type="InterPro" id="IPR000064">
    <property type="entry name" value="NLP_P60_dom"/>
</dbReference>
<evidence type="ECO:0000256" key="2">
    <source>
        <dbReference type="ARBA" id="ARBA00022670"/>
    </source>
</evidence>
<keyword evidence="2" id="KW-0645">Protease</keyword>
<evidence type="ECO:0000256" key="3">
    <source>
        <dbReference type="ARBA" id="ARBA00022801"/>
    </source>
</evidence>
<dbReference type="Gene3D" id="3.90.1720.10">
    <property type="entry name" value="endopeptidase domain like (from Nostoc punctiforme)"/>
    <property type="match status" value="1"/>
</dbReference>
<protein>
    <submittedName>
        <fullName evidence="6">C40 family peptidase</fullName>
    </submittedName>
</protein>
<dbReference type="EMBL" id="JAHKNI010000002">
    <property type="protein sequence ID" value="MBU3061353.1"/>
    <property type="molecule type" value="Genomic_DNA"/>
</dbReference>
<dbReference type="RefSeq" id="WP_215916668.1">
    <property type="nucleotide sequence ID" value="NZ_JAHKNI010000002.1"/>
</dbReference>
<accession>A0ABS6ATK7</accession>
<sequence length="200" mass="20600">MASTPASARPIPASVVPELNSGLPAPAELPAVVDSARNAIASLAAAALRQPLTLPQFDGRAAATLASILHSAPLAPPASAVHVAPRKTVGERAAEAAKSKIGAAYEYGSAGPNAFDCSGLVQWSYKQADVDLPRTSYAQLRSGTPVSMNDLQEGDMVSFYGGEHSAIYIGDGKVVHASTYGRGVEVSPLSEMPVCGARRF</sequence>
<organism evidence="6 7">
    <name type="scientific">Nocardia albiluteola</name>
    <dbReference type="NCBI Taxonomy" id="2842303"/>
    <lineage>
        <taxon>Bacteria</taxon>
        <taxon>Bacillati</taxon>
        <taxon>Actinomycetota</taxon>
        <taxon>Actinomycetes</taxon>
        <taxon>Mycobacteriales</taxon>
        <taxon>Nocardiaceae</taxon>
        <taxon>Nocardia</taxon>
    </lineage>
</organism>
<evidence type="ECO:0000259" key="5">
    <source>
        <dbReference type="PROSITE" id="PS51935"/>
    </source>
</evidence>
<dbReference type="InterPro" id="IPR038765">
    <property type="entry name" value="Papain-like_cys_pep_sf"/>
</dbReference>
<dbReference type="SUPFAM" id="SSF54001">
    <property type="entry name" value="Cysteine proteinases"/>
    <property type="match status" value="1"/>
</dbReference>
<dbReference type="Proteomes" id="UP000733379">
    <property type="component" value="Unassembled WGS sequence"/>
</dbReference>
<evidence type="ECO:0000313" key="7">
    <source>
        <dbReference type="Proteomes" id="UP000733379"/>
    </source>
</evidence>
<comment type="similarity">
    <text evidence="1">Belongs to the peptidase C40 family.</text>
</comment>
<dbReference type="PROSITE" id="PS51935">
    <property type="entry name" value="NLPC_P60"/>
    <property type="match status" value="1"/>
</dbReference>
<proteinExistence type="inferred from homology"/>
<dbReference type="InterPro" id="IPR051794">
    <property type="entry name" value="PG_Endopeptidase_C40"/>
</dbReference>
<keyword evidence="3" id="KW-0378">Hydrolase</keyword>
<evidence type="ECO:0000256" key="4">
    <source>
        <dbReference type="ARBA" id="ARBA00022807"/>
    </source>
</evidence>
<keyword evidence="4" id="KW-0788">Thiol protease</keyword>
<comment type="caution">
    <text evidence="6">The sequence shown here is derived from an EMBL/GenBank/DDBJ whole genome shotgun (WGS) entry which is preliminary data.</text>
</comment>
<feature type="domain" description="NlpC/P60" evidence="5">
    <location>
        <begin position="87"/>
        <end position="200"/>
    </location>
</feature>